<feature type="disulfide bond" evidence="7">
    <location>
        <begin position="146"/>
        <end position="156"/>
    </location>
</feature>
<keyword evidence="13" id="KW-1185">Reference proteome</keyword>
<feature type="transmembrane region" description="Helical" evidence="9">
    <location>
        <begin position="339"/>
        <end position="359"/>
    </location>
</feature>
<keyword evidence="6" id="KW-0325">Glycoprotein</keyword>
<dbReference type="InterPro" id="IPR001190">
    <property type="entry name" value="SRCR"/>
</dbReference>
<name>A0ABR3NFX3_9TELE</name>
<feature type="signal peptide" evidence="10">
    <location>
        <begin position="1"/>
        <end position="19"/>
    </location>
</feature>
<accession>A0ABR3NFX3</accession>
<protein>
    <recommendedName>
        <fullName evidence="11">SRCR domain-containing protein</fullName>
    </recommendedName>
</protein>
<dbReference type="Proteomes" id="UP001558613">
    <property type="component" value="Unassembled WGS sequence"/>
</dbReference>
<evidence type="ECO:0000256" key="5">
    <source>
        <dbReference type="ARBA" id="ARBA00023157"/>
    </source>
</evidence>
<dbReference type="InterPro" id="IPR036772">
    <property type="entry name" value="SRCR-like_dom_sf"/>
</dbReference>
<dbReference type="Pfam" id="PF00530">
    <property type="entry name" value="SRCR"/>
    <property type="match status" value="3"/>
</dbReference>
<dbReference type="SMART" id="SM00202">
    <property type="entry name" value="SR"/>
    <property type="match status" value="2"/>
</dbReference>
<dbReference type="PANTHER" id="PTHR48071:SF15">
    <property type="entry name" value="SRCR DOMAIN-CONTAINING PROTEIN"/>
    <property type="match status" value="1"/>
</dbReference>
<evidence type="ECO:0000256" key="1">
    <source>
        <dbReference type="ARBA" id="ARBA00004613"/>
    </source>
</evidence>
<evidence type="ECO:0000313" key="12">
    <source>
        <dbReference type="EMBL" id="KAL1275575.1"/>
    </source>
</evidence>
<feature type="compositionally biased region" description="Low complexity" evidence="8">
    <location>
        <begin position="303"/>
        <end position="331"/>
    </location>
</feature>
<organism evidence="12 13">
    <name type="scientific">Cirrhinus molitorella</name>
    <name type="common">mud carp</name>
    <dbReference type="NCBI Taxonomy" id="172907"/>
    <lineage>
        <taxon>Eukaryota</taxon>
        <taxon>Metazoa</taxon>
        <taxon>Chordata</taxon>
        <taxon>Craniata</taxon>
        <taxon>Vertebrata</taxon>
        <taxon>Euteleostomi</taxon>
        <taxon>Actinopterygii</taxon>
        <taxon>Neopterygii</taxon>
        <taxon>Teleostei</taxon>
        <taxon>Ostariophysi</taxon>
        <taxon>Cypriniformes</taxon>
        <taxon>Cyprinidae</taxon>
        <taxon>Labeoninae</taxon>
        <taxon>Labeonini</taxon>
        <taxon>Cirrhinus</taxon>
    </lineage>
</organism>
<keyword evidence="2" id="KW-0964">Secreted</keyword>
<evidence type="ECO:0000256" key="8">
    <source>
        <dbReference type="SAM" id="MobiDB-lite"/>
    </source>
</evidence>
<keyword evidence="4" id="KW-0677">Repeat</keyword>
<gene>
    <name evidence="12" type="ORF">QQF64_035198</name>
</gene>
<evidence type="ECO:0000256" key="10">
    <source>
        <dbReference type="SAM" id="SignalP"/>
    </source>
</evidence>
<dbReference type="Gene3D" id="3.10.250.10">
    <property type="entry name" value="SRCR-like domain"/>
    <property type="match status" value="3"/>
</dbReference>
<feature type="disulfide bond" evidence="7">
    <location>
        <begin position="36"/>
        <end position="46"/>
    </location>
</feature>
<feature type="disulfide bond" evidence="7">
    <location>
        <begin position="245"/>
        <end position="255"/>
    </location>
</feature>
<comment type="caution">
    <text evidence="7">Lacks conserved residue(s) required for the propagation of feature annotation.</text>
</comment>
<comment type="subcellular location">
    <subcellularLocation>
        <location evidence="1">Secreted</location>
    </subcellularLocation>
</comment>
<dbReference type="PRINTS" id="PR00258">
    <property type="entry name" value="SPERACTRCPTR"/>
</dbReference>
<evidence type="ECO:0000256" key="7">
    <source>
        <dbReference type="PROSITE-ProRule" id="PRU00196"/>
    </source>
</evidence>
<feature type="domain" description="SRCR" evidence="11">
    <location>
        <begin position="78"/>
        <end position="175"/>
    </location>
</feature>
<keyword evidence="3 10" id="KW-0732">Signal</keyword>
<evidence type="ECO:0000313" key="13">
    <source>
        <dbReference type="Proteomes" id="UP001558613"/>
    </source>
</evidence>
<evidence type="ECO:0000256" key="2">
    <source>
        <dbReference type="ARBA" id="ARBA00022525"/>
    </source>
</evidence>
<comment type="caution">
    <text evidence="12">The sequence shown here is derived from an EMBL/GenBank/DDBJ whole genome shotgun (WGS) entry which is preliminary data.</text>
</comment>
<keyword evidence="9" id="KW-1133">Transmembrane helix</keyword>
<sequence>MKICLTILLMSTVVRLITADWFEEGSGEIWADVFDCDGNETKLSECSISSWSRAECSHRRDVGVICSDSSLALHDGLVRLSGERQCEGEVEVFFHQVWRRVLLDSWSLTESSVVCRQLGCGSVLNFYSSSSSSPEHSHECVTGFQCSGSEAHLGNCSSPQTLNCSSTQQLSITCLEFKEIRLTEGCEGNVEVFYNGSWGNVCLNQMDRDTASLICQELNCGRSGSEPRHSVGLRSAPNWLDHLKCRKYDTTLWQCPSLPWGQNNCYDNEVANITCFEKESSESLQSHLTCSASPHQRQCSNMSGSTTPATTTSASPPVRSTSVTPPQTSPAASLSIPPVFVIVLGVVLLLLLVPLLILIQQNRVMRRALSKRRHRTTTDTIYEEIQHKDNHFTQRDNMNQEAPEKYVNTDTLNYCTNETYDDATTTKEEETLKNYDDITCEQNVGAVREYEEEDPNEEHV</sequence>
<keyword evidence="9" id="KW-0812">Transmembrane</keyword>
<dbReference type="SUPFAM" id="SSF56487">
    <property type="entry name" value="SRCR-like"/>
    <property type="match status" value="3"/>
</dbReference>
<evidence type="ECO:0000259" key="11">
    <source>
        <dbReference type="PROSITE" id="PS50287"/>
    </source>
</evidence>
<feature type="region of interest" description="Disordered" evidence="8">
    <location>
        <begin position="297"/>
        <end position="331"/>
    </location>
</feature>
<proteinExistence type="predicted"/>
<feature type="chain" id="PRO_5046506034" description="SRCR domain-containing protein" evidence="10">
    <location>
        <begin position="20"/>
        <end position="460"/>
    </location>
</feature>
<keyword evidence="9" id="KW-0472">Membrane</keyword>
<reference evidence="12 13" key="1">
    <citation type="submission" date="2023-09" db="EMBL/GenBank/DDBJ databases">
        <authorList>
            <person name="Wang M."/>
        </authorList>
    </citation>
    <scope>NUCLEOTIDE SEQUENCE [LARGE SCALE GENOMIC DNA]</scope>
    <source>
        <strain evidence="12">GT-2023</strain>
        <tissue evidence="12">Liver</tissue>
    </source>
</reference>
<dbReference type="EMBL" id="JAYMGO010000004">
    <property type="protein sequence ID" value="KAL1275575.1"/>
    <property type="molecule type" value="Genomic_DNA"/>
</dbReference>
<dbReference type="PANTHER" id="PTHR48071">
    <property type="entry name" value="SRCR DOMAIN-CONTAINING PROTEIN"/>
    <property type="match status" value="1"/>
</dbReference>
<feature type="domain" description="SRCR" evidence="11">
    <location>
        <begin position="1"/>
        <end position="67"/>
    </location>
</feature>
<feature type="domain" description="SRCR" evidence="11">
    <location>
        <begin position="180"/>
        <end position="276"/>
    </location>
</feature>
<evidence type="ECO:0000256" key="4">
    <source>
        <dbReference type="ARBA" id="ARBA00022737"/>
    </source>
</evidence>
<evidence type="ECO:0000256" key="6">
    <source>
        <dbReference type="ARBA" id="ARBA00023180"/>
    </source>
</evidence>
<keyword evidence="5 7" id="KW-1015">Disulfide bond</keyword>
<evidence type="ECO:0000256" key="3">
    <source>
        <dbReference type="ARBA" id="ARBA00022729"/>
    </source>
</evidence>
<evidence type="ECO:0000256" key="9">
    <source>
        <dbReference type="SAM" id="Phobius"/>
    </source>
</evidence>
<dbReference type="PROSITE" id="PS50287">
    <property type="entry name" value="SRCR_2"/>
    <property type="match status" value="3"/>
</dbReference>